<dbReference type="RefSeq" id="WP_089422468.1">
    <property type="nucleotide sequence ID" value="NZ_CP022416.1"/>
</dbReference>
<dbReference type="OrthoDB" id="9801450at2"/>
<keyword evidence="1" id="KW-0614">Plasmid</keyword>
<evidence type="ECO:0000313" key="2">
    <source>
        <dbReference type="Proteomes" id="UP000199754"/>
    </source>
</evidence>
<dbReference type="NCBIfam" id="NF033819">
    <property type="entry name" value="IS66_TnpB"/>
    <property type="match status" value="1"/>
</dbReference>
<protein>
    <submittedName>
        <fullName evidence="1">IS66 Orf2 like protein</fullName>
    </submittedName>
</protein>
<proteinExistence type="predicted"/>
<dbReference type="PANTHER" id="PTHR36455:SF1">
    <property type="entry name" value="BLR8292 PROTEIN"/>
    <property type="match status" value="1"/>
</dbReference>
<dbReference type="KEGG" id="spse:SULPSESMR1_04706"/>
<keyword evidence="2" id="KW-1185">Reference proteome</keyword>
<accession>A0A221K5X9</accession>
<organism evidence="1 2">
    <name type="scientific">Pseudosulfitobacter pseudonitzschiae</name>
    <dbReference type="NCBI Taxonomy" id="1402135"/>
    <lineage>
        <taxon>Bacteria</taxon>
        <taxon>Pseudomonadati</taxon>
        <taxon>Pseudomonadota</taxon>
        <taxon>Alphaproteobacteria</taxon>
        <taxon>Rhodobacterales</taxon>
        <taxon>Roseobacteraceae</taxon>
        <taxon>Pseudosulfitobacter</taxon>
    </lineage>
</organism>
<dbReference type="AlphaFoldDB" id="A0A221K5X9"/>
<name>A0A221K5X9_9RHOB</name>
<dbReference type="EMBL" id="CP022416">
    <property type="protein sequence ID" value="ASM74404.1"/>
    <property type="molecule type" value="Genomic_DNA"/>
</dbReference>
<evidence type="ECO:0000313" key="1">
    <source>
        <dbReference type="EMBL" id="ASM74404.1"/>
    </source>
</evidence>
<sequence>MILPGGKYHVYLATRPVDFRKGHAGLSLVIQTVLGRDPYSGAVFVFRSKRGDRIKILVWDQTGLVLIYKHLEGGQFHWPRPADGVIKLTPAQFSALFEGLDWKAVRAERRRQPRLAG</sequence>
<reference evidence="1 2" key="1">
    <citation type="submission" date="2017-07" db="EMBL/GenBank/DDBJ databases">
        <title>Genome Sequence of Sulfitobacter pseudonitzschiae Strain SMR1 Isolated from a culture of the Diatom Skeletonema marinoi.</title>
        <authorList>
            <person name="Topel M."/>
            <person name="Pinder M.I.M."/>
            <person name="Johansson O.N."/>
            <person name="Kourtchenko O."/>
            <person name="Godhe A."/>
            <person name="Clarke A.K."/>
        </authorList>
    </citation>
    <scope>NUCLEOTIDE SEQUENCE [LARGE SCALE GENOMIC DNA]</scope>
    <source>
        <strain evidence="1 2">SMR1</strain>
        <plasmid evidence="1 2">pSMR1-1</plasmid>
    </source>
</reference>
<dbReference type="PANTHER" id="PTHR36455">
    <property type="match status" value="1"/>
</dbReference>
<geneLocation type="plasmid" evidence="1 2">
    <name>pSMR1-1</name>
</geneLocation>
<dbReference type="Proteomes" id="UP000199754">
    <property type="component" value="Plasmid pSMR1-1"/>
</dbReference>
<dbReference type="Pfam" id="PF05717">
    <property type="entry name" value="TnpB_IS66"/>
    <property type="match status" value="1"/>
</dbReference>
<dbReference type="InterPro" id="IPR008878">
    <property type="entry name" value="Transposase_IS66_Orf2"/>
</dbReference>
<gene>
    <name evidence="1" type="ORF">SULPSESMR1_04706</name>
</gene>